<feature type="transmembrane region" description="Helical" evidence="6">
    <location>
        <begin position="244"/>
        <end position="262"/>
    </location>
</feature>
<feature type="transmembrane region" description="Helical" evidence="6">
    <location>
        <begin position="210"/>
        <end position="238"/>
    </location>
</feature>
<evidence type="ECO:0000313" key="8">
    <source>
        <dbReference type="Proteomes" id="UP001597525"/>
    </source>
</evidence>
<feature type="transmembrane region" description="Helical" evidence="6">
    <location>
        <begin position="147"/>
        <end position="168"/>
    </location>
</feature>
<dbReference type="InterPro" id="IPR002549">
    <property type="entry name" value="AI-2E-like"/>
</dbReference>
<dbReference type="EMBL" id="JBHUPB010000002">
    <property type="protein sequence ID" value="MFD2965909.1"/>
    <property type="molecule type" value="Genomic_DNA"/>
</dbReference>
<keyword evidence="5 6" id="KW-0472">Membrane</keyword>
<comment type="subcellular location">
    <subcellularLocation>
        <location evidence="1">Membrane</location>
        <topology evidence="1">Multi-pass membrane protein</topology>
    </subcellularLocation>
</comment>
<evidence type="ECO:0000256" key="1">
    <source>
        <dbReference type="ARBA" id="ARBA00004141"/>
    </source>
</evidence>
<proteinExistence type="inferred from homology"/>
<reference evidence="8" key="1">
    <citation type="journal article" date="2019" name="Int. J. Syst. Evol. Microbiol.">
        <title>The Global Catalogue of Microorganisms (GCM) 10K type strain sequencing project: providing services to taxonomists for standard genome sequencing and annotation.</title>
        <authorList>
            <consortium name="The Broad Institute Genomics Platform"/>
            <consortium name="The Broad Institute Genome Sequencing Center for Infectious Disease"/>
            <person name="Wu L."/>
            <person name="Ma J."/>
        </authorList>
    </citation>
    <scope>NUCLEOTIDE SEQUENCE [LARGE SCALE GENOMIC DNA]</scope>
    <source>
        <strain evidence="8">KCTC 22814</strain>
    </source>
</reference>
<comment type="caution">
    <text evidence="7">The sequence shown here is derived from an EMBL/GenBank/DDBJ whole genome shotgun (WGS) entry which is preliminary data.</text>
</comment>
<evidence type="ECO:0000313" key="7">
    <source>
        <dbReference type="EMBL" id="MFD2965909.1"/>
    </source>
</evidence>
<evidence type="ECO:0000256" key="3">
    <source>
        <dbReference type="ARBA" id="ARBA00022692"/>
    </source>
</evidence>
<keyword evidence="8" id="KW-1185">Reference proteome</keyword>
<feature type="transmembrane region" description="Helical" evidence="6">
    <location>
        <begin position="269"/>
        <end position="288"/>
    </location>
</feature>
<feature type="transmembrane region" description="Helical" evidence="6">
    <location>
        <begin position="42"/>
        <end position="62"/>
    </location>
</feature>
<dbReference type="PANTHER" id="PTHR21716">
    <property type="entry name" value="TRANSMEMBRANE PROTEIN"/>
    <property type="match status" value="1"/>
</dbReference>
<gene>
    <name evidence="7" type="ORF">ACFS7Y_00820</name>
</gene>
<keyword evidence="3 6" id="KW-0812">Transmembrane</keyword>
<evidence type="ECO:0000256" key="2">
    <source>
        <dbReference type="ARBA" id="ARBA00009773"/>
    </source>
</evidence>
<dbReference type="RefSeq" id="WP_320184385.1">
    <property type="nucleotide sequence ID" value="NZ_CP138332.1"/>
</dbReference>
<dbReference type="PANTHER" id="PTHR21716:SF62">
    <property type="entry name" value="TRANSPORT PROTEIN YDBI-RELATED"/>
    <property type="match status" value="1"/>
</dbReference>
<evidence type="ECO:0000256" key="5">
    <source>
        <dbReference type="ARBA" id="ARBA00023136"/>
    </source>
</evidence>
<evidence type="ECO:0000256" key="4">
    <source>
        <dbReference type="ARBA" id="ARBA00022989"/>
    </source>
</evidence>
<evidence type="ECO:0000256" key="6">
    <source>
        <dbReference type="SAM" id="Phobius"/>
    </source>
</evidence>
<protein>
    <submittedName>
        <fullName evidence="7">AI-2E family transporter</fullName>
    </submittedName>
</protein>
<sequence length="354" mass="38829">MENKDSLPQKTDSFSSKVWTAVGIAAFTIIVLLLSWKAIQVFLFILAGAILAVYFHGFAGMLARWTKLSARWSLASSIAISVIFLVGLFYLVGARITNEAVQFSKEIPKLIDDAKAYIESNQSIKSAYDQLASSQMLQKASPIVGSFFNSTLGFFGDLYVVLFIGIFFTASPQLYKNGLVKLLPAGARKEGTHIIEVTAKNLRAWLKGMLFSMLVVFVLTSIGLVVLGIDLWLILAIIAGLLSFIPNFGPIMAIIPAALVALSQSPATALWVILLYCLIQVVESNFITPLVQQELINTPPALIIISQVFIGIWLGGWGIILATPILVMVMVLVNELYVKKQDKQMRANQNIQKT</sequence>
<feature type="transmembrane region" description="Helical" evidence="6">
    <location>
        <begin position="18"/>
        <end position="36"/>
    </location>
</feature>
<accession>A0ABW6BCX8</accession>
<keyword evidence="4 6" id="KW-1133">Transmembrane helix</keyword>
<feature type="transmembrane region" description="Helical" evidence="6">
    <location>
        <begin position="74"/>
        <end position="93"/>
    </location>
</feature>
<name>A0ABW6BCX8_9SPHI</name>
<dbReference type="Proteomes" id="UP001597525">
    <property type="component" value="Unassembled WGS sequence"/>
</dbReference>
<organism evidence="7 8">
    <name type="scientific">Sphingobacterium bambusae</name>
    <dbReference type="NCBI Taxonomy" id="662858"/>
    <lineage>
        <taxon>Bacteria</taxon>
        <taxon>Pseudomonadati</taxon>
        <taxon>Bacteroidota</taxon>
        <taxon>Sphingobacteriia</taxon>
        <taxon>Sphingobacteriales</taxon>
        <taxon>Sphingobacteriaceae</taxon>
        <taxon>Sphingobacterium</taxon>
    </lineage>
</organism>
<comment type="similarity">
    <text evidence="2">Belongs to the autoinducer-2 exporter (AI-2E) (TC 2.A.86) family.</text>
</comment>
<feature type="transmembrane region" description="Helical" evidence="6">
    <location>
        <begin position="308"/>
        <end position="333"/>
    </location>
</feature>
<dbReference type="Pfam" id="PF01594">
    <property type="entry name" value="AI-2E_transport"/>
    <property type="match status" value="1"/>
</dbReference>